<gene>
    <name evidence="1" type="ORF">CVLEPA_LOCUS14294</name>
</gene>
<dbReference type="Proteomes" id="UP001642483">
    <property type="component" value="Unassembled WGS sequence"/>
</dbReference>
<sequence length="369" mass="42028">MDLNYCVCNSINENNSSKSKTSTSARQVKLRRNRLSKLKVYFCKTNCKQNLSRILCAVLIFIPPANPTYVSSTDQPLHRLIREAANVGSVARGDLGMPRENQFQNSLLKNILSKNAVNLVHKVSHSEESFQDDNSEMSPAQKCRKIGYVNSAVCKFEFQAPQKAQQIFDIVRERLLLNLNVPKPPTTSLSDRINELRSIITYENSKHQENFPSTLTSTSSEILEETTIRQQPVLHREKRGTPLFEREVCPTKFELVKPQEAVHVRSGQLVSLYFYIGPNGSRGNELYTQEFEVGNCRENRPLFDFNISEAYQASCRRSMAKHLANFYLETAQADGSLVSKCQQVNETLSVCRDWVYLPSHCKLYTTARS</sequence>
<comment type="caution">
    <text evidence="1">The sequence shown here is derived from an EMBL/GenBank/DDBJ whole genome shotgun (WGS) entry which is preliminary data.</text>
</comment>
<dbReference type="EMBL" id="CAWYQH010000097">
    <property type="protein sequence ID" value="CAK8683193.1"/>
    <property type="molecule type" value="Genomic_DNA"/>
</dbReference>
<evidence type="ECO:0000313" key="2">
    <source>
        <dbReference type="Proteomes" id="UP001642483"/>
    </source>
</evidence>
<proteinExistence type="predicted"/>
<name>A0ABP0FX07_CLALP</name>
<keyword evidence="2" id="KW-1185">Reference proteome</keyword>
<evidence type="ECO:0000313" key="1">
    <source>
        <dbReference type="EMBL" id="CAK8683193.1"/>
    </source>
</evidence>
<reference evidence="1 2" key="1">
    <citation type="submission" date="2024-02" db="EMBL/GenBank/DDBJ databases">
        <authorList>
            <person name="Daric V."/>
            <person name="Darras S."/>
        </authorList>
    </citation>
    <scope>NUCLEOTIDE SEQUENCE [LARGE SCALE GENOMIC DNA]</scope>
</reference>
<protein>
    <submittedName>
        <fullName evidence="1">Uncharacterized protein</fullName>
    </submittedName>
</protein>
<organism evidence="1 2">
    <name type="scientific">Clavelina lepadiformis</name>
    <name type="common">Light-bulb sea squirt</name>
    <name type="synonym">Ascidia lepadiformis</name>
    <dbReference type="NCBI Taxonomy" id="159417"/>
    <lineage>
        <taxon>Eukaryota</taxon>
        <taxon>Metazoa</taxon>
        <taxon>Chordata</taxon>
        <taxon>Tunicata</taxon>
        <taxon>Ascidiacea</taxon>
        <taxon>Aplousobranchia</taxon>
        <taxon>Clavelinidae</taxon>
        <taxon>Clavelina</taxon>
    </lineage>
</organism>
<accession>A0ABP0FX07</accession>